<dbReference type="PROSITE" id="PS50005">
    <property type="entry name" value="TPR"/>
    <property type="match status" value="2"/>
</dbReference>
<dbReference type="InterPro" id="IPR011990">
    <property type="entry name" value="TPR-like_helical_dom_sf"/>
</dbReference>
<evidence type="ECO:0000256" key="4">
    <source>
        <dbReference type="SAM" id="MobiDB-lite"/>
    </source>
</evidence>
<dbReference type="OrthoDB" id="9768142at2"/>
<evidence type="ECO:0000256" key="2">
    <source>
        <dbReference type="PROSITE-ProRule" id="PRU00339"/>
    </source>
</evidence>
<dbReference type="GO" id="GO:0051301">
    <property type="term" value="P:cell division"/>
    <property type="evidence" value="ECO:0007669"/>
    <property type="project" value="InterPro"/>
</dbReference>
<dbReference type="InterPro" id="IPR019734">
    <property type="entry name" value="TPR_rpt"/>
</dbReference>
<evidence type="ECO:0000256" key="3">
    <source>
        <dbReference type="SAM" id="Coils"/>
    </source>
</evidence>
<feature type="compositionally biased region" description="Low complexity" evidence="4">
    <location>
        <begin position="151"/>
        <end position="173"/>
    </location>
</feature>
<gene>
    <name evidence="7" type="ORF">LuPra_03517</name>
</gene>
<accession>A0A143PNQ8</accession>
<evidence type="ECO:0000256" key="5">
    <source>
        <dbReference type="SAM" id="SignalP"/>
    </source>
</evidence>
<dbReference type="AlphaFoldDB" id="A0A143PNQ8"/>
<dbReference type="Proteomes" id="UP000076079">
    <property type="component" value="Chromosome"/>
</dbReference>
<sequence length="307" mass="33024" precursor="true">MTRIVIGALTGVLLVGLAQPAHAANREHQQLMADIRMLQEQSQQLQLVLVSLADTLKTLNAKLDDQSSTSRKQFADQKLLIDNVSSDLRVVRERLDENNTKVGTIGQELSSLRDAVNTLPSQLAPPAAPAMVPGPGGTMVPAPTPPGGTTGVPASQTSGTTTTPVQNTPTVPSGPAGGLSPQRMFDTAQADYAAGQWPLAISGFEQFIRSFPTNDKADDAQFYIGESYQLDGKFKEAVGAYEKVISDHPNGDRVPQALYKRGVALSLLGENDRARESFQQVLRNYPQSEVAVLAKQVLDGLNRRPRE</sequence>
<dbReference type="Gene3D" id="1.25.40.10">
    <property type="entry name" value="Tetratricopeptide repeat domain"/>
    <property type="match status" value="1"/>
</dbReference>
<feature type="chain" id="PRO_5007511728" evidence="5">
    <location>
        <begin position="24"/>
        <end position="307"/>
    </location>
</feature>
<dbReference type="SUPFAM" id="SSF48452">
    <property type="entry name" value="TPR-like"/>
    <property type="match status" value="1"/>
</dbReference>
<dbReference type="KEGG" id="abac:LuPra_03517"/>
<dbReference type="RefSeq" id="WP_110171939.1">
    <property type="nucleotide sequence ID" value="NZ_CP015136.1"/>
</dbReference>
<dbReference type="InterPro" id="IPR039565">
    <property type="entry name" value="BamD-like"/>
</dbReference>
<evidence type="ECO:0000259" key="6">
    <source>
        <dbReference type="Pfam" id="PF13525"/>
    </source>
</evidence>
<evidence type="ECO:0000313" key="7">
    <source>
        <dbReference type="EMBL" id="AMY10287.1"/>
    </source>
</evidence>
<evidence type="ECO:0000313" key="8">
    <source>
        <dbReference type="Proteomes" id="UP000076079"/>
    </source>
</evidence>
<reference evidence="8" key="2">
    <citation type="submission" date="2016-04" db="EMBL/GenBank/DDBJ databases">
        <title>First Complete Genome Sequence of a Subdivision 6 Acidobacterium.</title>
        <authorList>
            <person name="Huang S."/>
            <person name="Vieira S."/>
            <person name="Bunk B."/>
            <person name="Riedel T."/>
            <person name="Sproeer C."/>
            <person name="Overmann J."/>
        </authorList>
    </citation>
    <scope>NUCLEOTIDE SEQUENCE [LARGE SCALE GENOMIC DNA]</scope>
    <source>
        <strain evidence="8">DSM 100886 HEG_-6_39</strain>
    </source>
</reference>
<feature type="repeat" description="TPR" evidence="2">
    <location>
        <begin position="255"/>
        <end position="288"/>
    </location>
</feature>
<name>A0A143PNQ8_LUTPR</name>
<feature type="region of interest" description="Disordered" evidence="4">
    <location>
        <begin position="144"/>
        <end position="177"/>
    </location>
</feature>
<dbReference type="EMBL" id="CP015136">
    <property type="protein sequence ID" value="AMY10287.1"/>
    <property type="molecule type" value="Genomic_DNA"/>
</dbReference>
<protein>
    <submittedName>
        <fullName evidence="7">Tol-pal system protein YbgF</fullName>
    </submittedName>
</protein>
<dbReference type="InterPro" id="IPR034706">
    <property type="entry name" value="CpoB"/>
</dbReference>
<dbReference type="InterPro" id="IPR014162">
    <property type="entry name" value="CpoB_C"/>
</dbReference>
<feature type="signal peptide" evidence="5">
    <location>
        <begin position="1"/>
        <end position="23"/>
    </location>
</feature>
<dbReference type="STRING" id="1855912.LuPra_03517"/>
<dbReference type="HAMAP" id="MF_02066">
    <property type="entry name" value="CpoB"/>
    <property type="match status" value="1"/>
</dbReference>
<feature type="repeat" description="TPR" evidence="2">
    <location>
        <begin position="218"/>
        <end position="251"/>
    </location>
</feature>
<dbReference type="Pfam" id="PF13525">
    <property type="entry name" value="YfiO"/>
    <property type="match status" value="1"/>
</dbReference>
<keyword evidence="2" id="KW-0802">TPR repeat</keyword>
<keyword evidence="8" id="KW-1185">Reference proteome</keyword>
<feature type="coiled-coil region" evidence="3">
    <location>
        <begin position="21"/>
        <end position="48"/>
    </location>
</feature>
<reference evidence="7 8" key="1">
    <citation type="journal article" date="2016" name="Genome Announc.">
        <title>First Complete Genome Sequence of a Subdivision 6 Acidobacterium Strain.</title>
        <authorList>
            <person name="Huang S."/>
            <person name="Vieira S."/>
            <person name="Bunk B."/>
            <person name="Riedel T."/>
            <person name="Sproer C."/>
            <person name="Overmann J."/>
        </authorList>
    </citation>
    <scope>NUCLEOTIDE SEQUENCE [LARGE SCALE GENOMIC DNA]</scope>
    <source>
        <strain evidence="8">DSM 100886 HEG_-6_39</strain>
    </source>
</reference>
<dbReference type="NCBIfam" id="TIGR02795">
    <property type="entry name" value="tol_pal_ybgF"/>
    <property type="match status" value="1"/>
</dbReference>
<evidence type="ECO:0000256" key="1">
    <source>
        <dbReference type="ARBA" id="ARBA00022729"/>
    </source>
</evidence>
<dbReference type="SMART" id="SM00028">
    <property type="entry name" value="TPR"/>
    <property type="match status" value="2"/>
</dbReference>
<keyword evidence="3" id="KW-0175">Coiled coil</keyword>
<keyword evidence="1 5" id="KW-0732">Signal</keyword>
<feature type="domain" description="Outer membrane lipoprotein BamD-like" evidence="6">
    <location>
        <begin position="181"/>
        <end position="302"/>
    </location>
</feature>
<organism evidence="7 8">
    <name type="scientific">Luteitalea pratensis</name>
    <dbReference type="NCBI Taxonomy" id="1855912"/>
    <lineage>
        <taxon>Bacteria</taxon>
        <taxon>Pseudomonadati</taxon>
        <taxon>Acidobacteriota</taxon>
        <taxon>Vicinamibacteria</taxon>
        <taxon>Vicinamibacterales</taxon>
        <taxon>Vicinamibacteraceae</taxon>
        <taxon>Luteitalea</taxon>
    </lineage>
</organism>
<proteinExistence type="inferred from homology"/>